<comment type="caution">
    <text evidence="2">The sequence shown here is derived from an EMBL/GenBank/DDBJ whole genome shotgun (WGS) entry which is preliminary data.</text>
</comment>
<sequence length="70" mass="7619">MPSCTPNSDASCASPSLLSSYVYRYNLWTGLYMLSGPERLVANVIGVGGWSIFFLYVASFLKGFAEALVE</sequence>
<proteinExistence type="predicted"/>
<evidence type="ECO:0000313" key="3">
    <source>
        <dbReference type="Proteomes" id="UP001165060"/>
    </source>
</evidence>
<feature type="transmembrane region" description="Helical" evidence="1">
    <location>
        <begin position="40"/>
        <end position="61"/>
    </location>
</feature>
<name>A0ABQ6MAQ2_9STRA</name>
<dbReference type="Proteomes" id="UP001165060">
    <property type="component" value="Unassembled WGS sequence"/>
</dbReference>
<protein>
    <submittedName>
        <fullName evidence="2">Uncharacterized protein</fullName>
    </submittedName>
</protein>
<accession>A0ABQ6MAQ2</accession>
<keyword evidence="1" id="KW-0812">Transmembrane</keyword>
<evidence type="ECO:0000256" key="1">
    <source>
        <dbReference type="SAM" id="Phobius"/>
    </source>
</evidence>
<keyword evidence="3" id="KW-1185">Reference proteome</keyword>
<keyword evidence="1" id="KW-0472">Membrane</keyword>
<evidence type="ECO:0000313" key="2">
    <source>
        <dbReference type="EMBL" id="GMI22821.1"/>
    </source>
</evidence>
<keyword evidence="1" id="KW-1133">Transmembrane helix</keyword>
<reference evidence="2 3" key="1">
    <citation type="journal article" date="2023" name="Commun. Biol.">
        <title>Genome analysis of Parmales, the sister group of diatoms, reveals the evolutionary specialization of diatoms from phago-mixotrophs to photoautotrophs.</title>
        <authorList>
            <person name="Ban H."/>
            <person name="Sato S."/>
            <person name="Yoshikawa S."/>
            <person name="Yamada K."/>
            <person name="Nakamura Y."/>
            <person name="Ichinomiya M."/>
            <person name="Sato N."/>
            <person name="Blanc-Mathieu R."/>
            <person name="Endo H."/>
            <person name="Kuwata A."/>
            <person name="Ogata H."/>
        </authorList>
    </citation>
    <scope>NUCLEOTIDE SEQUENCE [LARGE SCALE GENOMIC DNA]</scope>
</reference>
<gene>
    <name evidence="2" type="ORF">TeGR_g6451</name>
</gene>
<dbReference type="EMBL" id="BRYB01000103">
    <property type="protein sequence ID" value="GMI22821.1"/>
    <property type="molecule type" value="Genomic_DNA"/>
</dbReference>
<organism evidence="2 3">
    <name type="scientific">Tetraparma gracilis</name>
    <dbReference type="NCBI Taxonomy" id="2962635"/>
    <lineage>
        <taxon>Eukaryota</taxon>
        <taxon>Sar</taxon>
        <taxon>Stramenopiles</taxon>
        <taxon>Ochrophyta</taxon>
        <taxon>Bolidophyceae</taxon>
        <taxon>Parmales</taxon>
        <taxon>Triparmaceae</taxon>
        <taxon>Tetraparma</taxon>
    </lineage>
</organism>